<evidence type="ECO:0000313" key="11">
    <source>
        <dbReference type="Proteomes" id="UP001626550"/>
    </source>
</evidence>
<dbReference type="InterPro" id="IPR002108">
    <property type="entry name" value="ADF-H"/>
</dbReference>
<comment type="subcellular location">
    <subcellularLocation>
        <location evidence="1">Cytoplasm</location>
        <location evidence="1">Cytoskeleton</location>
    </subcellularLocation>
</comment>
<comment type="subunit">
    <text evidence="7">Interacts with 5-lipoxygenase (ALOX5/5LO) in a calcium-independent manner. Binds to F-actin with a stoichiometry of 1:2.</text>
</comment>
<dbReference type="InterPro" id="IPR029006">
    <property type="entry name" value="ADF-H/Gelsolin-like_dom_sf"/>
</dbReference>
<keyword evidence="2" id="KW-0963">Cytoplasm</keyword>
<evidence type="ECO:0000256" key="6">
    <source>
        <dbReference type="ARBA" id="ARBA00058385"/>
    </source>
</evidence>
<dbReference type="GO" id="GO:0003779">
    <property type="term" value="F:actin binding"/>
    <property type="evidence" value="ECO:0007669"/>
    <property type="project" value="UniProtKB-KW"/>
</dbReference>
<name>A0ABD2PWJ9_9PLAT</name>
<feature type="domain" description="ADF-H" evidence="9">
    <location>
        <begin position="10"/>
        <end position="138"/>
    </location>
</feature>
<dbReference type="Pfam" id="PF00241">
    <property type="entry name" value="Cofilin_ADF"/>
    <property type="match status" value="1"/>
</dbReference>
<organism evidence="10 11">
    <name type="scientific">Cichlidogyrus casuarinus</name>
    <dbReference type="NCBI Taxonomy" id="1844966"/>
    <lineage>
        <taxon>Eukaryota</taxon>
        <taxon>Metazoa</taxon>
        <taxon>Spiralia</taxon>
        <taxon>Lophotrochozoa</taxon>
        <taxon>Platyhelminthes</taxon>
        <taxon>Monogenea</taxon>
        <taxon>Monopisthocotylea</taxon>
        <taxon>Dactylogyridea</taxon>
        <taxon>Ancyrocephalidae</taxon>
        <taxon>Cichlidogyrus</taxon>
    </lineage>
</organism>
<dbReference type="EMBL" id="JBJKFK010003148">
    <property type="protein sequence ID" value="KAL3310206.1"/>
    <property type="molecule type" value="Genomic_DNA"/>
</dbReference>
<dbReference type="Proteomes" id="UP001626550">
    <property type="component" value="Unassembled WGS sequence"/>
</dbReference>
<keyword evidence="3" id="KW-0009">Actin-binding</keyword>
<comment type="function">
    <text evidence="6">Binds to F-actin in a calcium-independent manner. Has no direct effect on actin depolymerization. Acts as a chaperone for ALOX5 (5LO), influencing both its stability and activity in leukotrienes synthesis.</text>
</comment>
<dbReference type="SMART" id="SM00102">
    <property type="entry name" value="ADF"/>
    <property type="match status" value="1"/>
</dbReference>
<sequence length="149" mass="16784">MNLFSVARRTIEIEKEAIRAAYEDVRNDATETSWMLCGYEDSKIVHLKSGDDVEEIKSYLEEDARLYVFYRTVTGDDLSKRAKFAFIIWCGPNVSAMNRARMSTEAAFVKDIIQSYAIEKTITDASDFDLEHLRSLMVKAGGAAYGSAS</sequence>
<evidence type="ECO:0000256" key="1">
    <source>
        <dbReference type="ARBA" id="ARBA00004245"/>
    </source>
</evidence>
<gene>
    <name evidence="10" type="primary">COTL1</name>
    <name evidence="10" type="ORF">Ciccas_011231</name>
</gene>
<dbReference type="PROSITE" id="PS51263">
    <property type="entry name" value="ADF_H"/>
    <property type="match status" value="1"/>
</dbReference>
<evidence type="ECO:0000256" key="4">
    <source>
        <dbReference type="ARBA" id="ARBA00023212"/>
    </source>
</evidence>
<dbReference type="PANTHER" id="PTHR10829">
    <property type="entry name" value="CORTACTIN AND DREBRIN"/>
    <property type="match status" value="1"/>
</dbReference>
<evidence type="ECO:0000256" key="3">
    <source>
        <dbReference type="ARBA" id="ARBA00023203"/>
    </source>
</evidence>
<dbReference type="GO" id="GO:0005856">
    <property type="term" value="C:cytoskeleton"/>
    <property type="evidence" value="ECO:0007669"/>
    <property type="project" value="UniProtKB-SubCell"/>
</dbReference>
<evidence type="ECO:0000256" key="2">
    <source>
        <dbReference type="ARBA" id="ARBA00022490"/>
    </source>
</evidence>
<dbReference type="CDD" id="cd11282">
    <property type="entry name" value="ADF_coactosin_like"/>
    <property type="match status" value="1"/>
</dbReference>
<evidence type="ECO:0000256" key="5">
    <source>
        <dbReference type="ARBA" id="ARBA00038052"/>
    </source>
</evidence>
<keyword evidence="11" id="KW-1185">Reference proteome</keyword>
<protein>
    <recommendedName>
        <fullName evidence="8">Coactosin-like protein</fullName>
    </recommendedName>
</protein>
<evidence type="ECO:0000256" key="8">
    <source>
        <dbReference type="ARBA" id="ARBA00068121"/>
    </source>
</evidence>
<evidence type="ECO:0000259" key="9">
    <source>
        <dbReference type="PROSITE" id="PS51263"/>
    </source>
</evidence>
<evidence type="ECO:0000256" key="7">
    <source>
        <dbReference type="ARBA" id="ARBA00062335"/>
    </source>
</evidence>
<proteinExistence type="inferred from homology"/>
<dbReference type="AlphaFoldDB" id="A0ABD2PWJ9"/>
<dbReference type="PANTHER" id="PTHR10829:SF29">
    <property type="entry name" value="COACTOSIN-LIKE PROTEIN"/>
    <property type="match status" value="1"/>
</dbReference>
<accession>A0ABD2PWJ9</accession>
<reference evidence="10 11" key="1">
    <citation type="submission" date="2024-11" db="EMBL/GenBank/DDBJ databases">
        <title>Adaptive evolution of stress response genes in parasites aligns with host niche diversity.</title>
        <authorList>
            <person name="Hahn C."/>
            <person name="Resl P."/>
        </authorList>
    </citation>
    <scope>NUCLEOTIDE SEQUENCE [LARGE SCALE GENOMIC DNA]</scope>
    <source>
        <strain evidence="10">EGGRZ-B1_66</strain>
        <tissue evidence="10">Body</tissue>
    </source>
</reference>
<evidence type="ECO:0000313" key="10">
    <source>
        <dbReference type="EMBL" id="KAL3310206.1"/>
    </source>
</evidence>
<comment type="similarity">
    <text evidence="5">Belongs to the actin-binding proteins ADF family. Coactosin subfamily.</text>
</comment>
<dbReference type="Gene3D" id="3.40.20.10">
    <property type="entry name" value="Severin"/>
    <property type="match status" value="1"/>
</dbReference>
<dbReference type="SUPFAM" id="SSF55753">
    <property type="entry name" value="Actin depolymerizing proteins"/>
    <property type="match status" value="1"/>
</dbReference>
<keyword evidence="4" id="KW-0206">Cytoskeleton</keyword>
<comment type="caution">
    <text evidence="10">The sequence shown here is derived from an EMBL/GenBank/DDBJ whole genome shotgun (WGS) entry which is preliminary data.</text>
</comment>
<dbReference type="FunFam" id="3.40.20.10:FF:000018">
    <property type="entry name" value="Coactosin-like 1"/>
    <property type="match status" value="1"/>
</dbReference>